<dbReference type="Proteomes" id="UP000557307">
    <property type="component" value="Unassembled WGS sequence"/>
</dbReference>
<protein>
    <submittedName>
        <fullName evidence="4">Tetratricopeptide (TPR) repeat protein</fullName>
    </submittedName>
</protein>
<evidence type="ECO:0000313" key="4">
    <source>
        <dbReference type="EMBL" id="MBB5285143.1"/>
    </source>
</evidence>
<dbReference type="AlphaFoldDB" id="A0A840TV54"/>
<organism evidence="4 5">
    <name type="scientific">Rhabdobacter roseus</name>
    <dbReference type="NCBI Taxonomy" id="1655419"/>
    <lineage>
        <taxon>Bacteria</taxon>
        <taxon>Pseudomonadati</taxon>
        <taxon>Bacteroidota</taxon>
        <taxon>Cytophagia</taxon>
        <taxon>Cytophagales</taxon>
        <taxon>Cytophagaceae</taxon>
        <taxon>Rhabdobacter</taxon>
    </lineage>
</organism>
<accession>A0A840TV54</accession>
<sequence>MQLNELGLLAQNLLTYVQQTNVTDMTGVLAGGILGNRIDAVRGMAGNKLWQTGKSWYQKNVADLDVPVNATLQRAIRRSYLSSLVQTCDESIVFIQTLDNGGEHLATQRTRLQGLYHKLQRTLPTLCRFPLSDTDYQIRLIEIIRNKLSAEIERVDTQQTLPDNPADKVFDQLVLWDYTHELSERQLLLQDEVHRFVLDELRTVRGLEVPEALEALLCLGWMQGDHHQTFFELMCRNFSEEIKHVEGVSEIFNAKLLAMLKEQMAEVLEGVKATQAGIERMEGRLTILPTEVANEVVARISTLNFDIYETHRQLSAQLSQLNEEFAEVSQKKEKHEQKLATVEDEEVRELLTGTLQDLTTKLLTLSQQRNKLERELTVFEENVRTLALRLYSDSAPASPRLHEARRLFEQGDLEGANRALNPDELERDKALLEKAEAFLTQKKQTLAQEYLTKAQLIALDKDNLNWFTEACYYYTEAVAIWENYDSCFSAAYFLAEHNQHRQAIHYYELMLKYAADDAQKAIVLNNLAVLHKNTQQLKQAEEEYSEALDIYRSLAQENPQAYLPAVATTLNNLAILHSDTQQLKQAEEEYSEALDIYRSLAQENPQAYLPAVATTLNNLAVLHSDTQQLKQAEEEYSEALDIRRSLAQENPQAYLPAVATTLNNLAILHSDTQQLKQAEEEYSEALDIYRSLAQENPQAYLPAVATTLNNLAILHSDTQQLKQAEEEYSEALDIRRSLAQENPLAFQLDLARTLISLGLFYQNTLPNKEKSLDYAGQAYMNAEPYTAEVPLARQICDMAMGVWQKWGEDLLRHLEGG</sequence>
<dbReference type="SMART" id="SM00028">
    <property type="entry name" value="TPR"/>
    <property type="match status" value="7"/>
</dbReference>
<dbReference type="SUPFAM" id="SSF48452">
    <property type="entry name" value="TPR-like"/>
    <property type="match status" value="3"/>
</dbReference>
<dbReference type="PANTHER" id="PTHR45641">
    <property type="entry name" value="TETRATRICOPEPTIDE REPEAT PROTEIN (AFU_ORTHOLOGUE AFUA_6G03870)"/>
    <property type="match status" value="1"/>
</dbReference>
<proteinExistence type="predicted"/>
<feature type="coiled-coil region" evidence="3">
    <location>
        <begin position="311"/>
        <end position="389"/>
    </location>
</feature>
<dbReference type="EMBL" id="JACHGF010000004">
    <property type="protein sequence ID" value="MBB5285143.1"/>
    <property type="molecule type" value="Genomic_DNA"/>
</dbReference>
<dbReference type="InterPro" id="IPR011990">
    <property type="entry name" value="TPR-like_helical_dom_sf"/>
</dbReference>
<comment type="caution">
    <text evidence="4">The sequence shown here is derived from an EMBL/GenBank/DDBJ whole genome shotgun (WGS) entry which is preliminary data.</text>
</comment>
<dbReference type="RefSeq" id="WP_184175074.1">
    <property type="nucleotide sequence ID" value="NZ_JACHGF010000004.1"/>
</dbReference>
<dbReference type="PANTHER" id="PTHR45641:SF19">
    <property type="entry name" value="NEPHROCYSTIN-3"/>
    <property type="match status" value="1"/>
</dbReference>
<evidence type="ECO:0000313" key="5">
    <source>
        <dbReference type="Proteomes" id="UP000557307"/>
    </source>
</evidence>
<dbReference type="Pfam" id="PF13424">
    <property type="entry name" value="TPR_12"/>
    <property type="match status" value="2"/>
</dbReference>
<reference evidence="4 5" key="1">
    <citation type="submission" date="2020-08" db="EMBL/GenBank/DDBJ databases">
        <title>Genomic Encyclopedia of Type Strains, Phase IV (KMG-IV): sequencing the most valuable type-strain genomes for metagenomic binning, comparative biology and taxonomic classification.</title>
        <authorList>
            <person name="Goeker M."/>
        </authorList>
    </citation>
    <scope>NUCLEOTIDE SEQUENCE [LARGE SCALE GENOMIC DNA]</scope>
    <source>
        <strain evidence="4 5">DSM 105074</strain>
    </source>
</reference>
<dbReference type="Pfam" id="PF13374">
    <property type="entry name" value="TPR_10"/>
    <property type="match status" value="1"/>
</dbReference>
<feature type="coiled-coil region" evidence="3">
    <location>
        <begin position="530"/>
        <end position="741"/>
    </location>
</feature>
<dbReference type="Gene3D" id="1.25.40.10">
    <property type="entry name" value="Tetratricopeptide repeat domain"/>
    <property type="match status" value="2"/>
</dbReference>
<keyword evidence="3" id="KW-0175">Coiled coil</keyword>
<name>A0A840TV54_9BACT</name>
<evidence type="ECO:0000256" key="2">
    <source>
        <dbReference type="ARBA" id="ARBA00022803"/>
    </source>
</evidence>
<keyword evidence="2" id="KW-0802">TPR repeat</keyword>
<keyword evidence="1" id="KW-0677">Repeat</keyword>
<dbReference type="InterPro" id="IPR019734">
    <property type="entry name" value="TPR_rpt"/>
</dbReference>
<gene>
    <name evidence="4" type="ORF">HNQ92_003291</name>
</gene>
<evidence type="ECO:0000256" key="1">
    <source>
        <dbReference type="ARBA" id="ARBA00022737"/>
    </source>
</evidence>
<keyword evidence="5" id="KW-1185">Reference proteome</keyword>
<evidence type="ECO:0000256" key="3">
    <source>
        <dbReference type="SAM" id="Coils"/>
    </source>
</evidence>